<evidence type="ECO:0000256" key="2">
    <source>
        <dbReference type="ARBA" id="ARBA00022438"/>
    </source>
</evidence>
<evidence type="ECO:0000256" key="4">
    <source>
        <dbReference type="ARBA" id="ARBA00022729"/>
    </source>
</evidence>
<dbReference type="RefSeq" id="WP_126803654.1">
    <property type="nucleotide sequence ID" value="NZ_PIPL01000001.1"/>
</dbReference>
<proteinExistence type="inferred from homology"/>
<dbReference type="GO" id="GO:0006508">
    <property type="term" value="P:proteolysis"/>
    <property type="evidence" value="ECO:0007669"/>
    <property type="project" value="UniProtKB-KW"/>
</dbReference>
<keyword evidence="4 6" id="KW-0732">Signal</keyword>
<keyword evidence="3 6" id="KW-0645">Protease</keyword>
<comment type="similarity">
    <text evidence="1 6">Belongs to the peptidase S46 family.</text>
</comment>
<keyword evidence="8" id="KW-1185">Reference proteome</keyword>
<keyword evidence="2 6" id="KW-0031">Aminopeptidase</keyword>
<dbReference type="InterPro" id="IPR009003">
    <property type="entry name" value="Peptidase_S1_PA"/>
</dbReference>
<name>A0A432W9K8_9GAMM</name>
<dbReference type="GO" id="GO:0008239">
    <property type="term" value="F:dipeptidyl-peptidase activity"/>
    <property type="evidence" value="ECO:0007669"/>
    <property type="project" value="UniProtKB-UniRule"/>
</dbReference>
<evidence type="ECO:0000256" key="6">
    <source>
        <dbReference type="RuleBase" id="RU366067"/>
    </source>
</evidence>
<dbReference type="PANTHER" id="PTHR38469">
    <property type="entry name" value="PERIPLASMIC PEPTIDASE SUBFAMILY S1B"/>
    <property type="match status" value="1"/>
</dbReference>
<gene>
    <name evidence="7" type="ORF">CWE09_09160</name>
</gene>
<keyword evidence="6" id="KW-0720">Serine protease</keyword>
<comment type="caution">
    <text evidence="7">The sequence shown here is derived from an EMBL/GenBank/DDBJ whole genome shotgun (WGS) entry which is preliminary data.</text>
</comment>
<evidence type="ECO:0000313" key="8">
    <source>
        <dbReference type="Proteomes" id="UP000288293"/>
    </source>
</evidence>
<evidence type="ECO:0000256" key="1">
    <source>
        <dbReference type="ARBA" id="ARBA00010491"/>
    </source>
</evidence>
<accession>A0A432W9K8</accession>
<dbReference type="InterPro" id="IPR019500">
    <property type="entry name" value="Pep_S46"/>
</dbReference>
<dbReference type="EMBL" id="PIPL01000001">
    <property type="protein sequence ID" value="RUO26840.1"/>
    <property type="molecule type" value="Genomic_DNA"/>
</dbReference>
<dbReference type="GO" id="GO:0043171">
    <property type="term" value="P:peptide catabolic process"/>
    <property type="evidence" value="ECO:0007669"/>
    <property type="project" value="UniProtKB-UniRule"/>
</dbReference>
<dbReference type="Pfam" id="PF10459">
    <property type="entry name" value="Peptidase_S46"/>
    <property type="match status" value="1"/>
</dbReference>
<dbReference type="GO" id="GO:0070009">
    <property type="term" value="F:serine-type aminopeptidase activity"/>
    <property type="evidence" value="ECO:0007669"/>
    <property type="project" value="UniProtKB-UniRule"/>
</dbReference>
<keyword evidence="5 6" id="KW-0378">Hydrolase</keyword>
<organism evidence="7 8">
    <name type="scientific">Aliidiomarina minuta</name>
    <dbReference type="NCBI Taxonomy" id="880057"/>
    <lineage>
        <taxon>Bacteria</taxon>
        <taxon>Pseudomonadati</taxon>
        <taxon>Pseudomonadota</taxon>
        <taxon>Gammaproteobacteria</taxon>
        <taxon>Alteromonadales</taxon>
        <taxon>Idiomarinaceae</taxon>
        <taxon>Aliidiomarina</taxon>
    </lineage>
</organism>
<evidence type="ECO:0000256" key="3">
    <source>
        <dbReference type="ARBA" id="ARBA00022670"/>
    </source>
</evidence>
<dbReference type="PANTHER" id="PTHR38469:SF1">
    <property type="entry name" value="PERIPLASMIC PEPTIDASE SUBFAMILY S1B"/>
    <property type="match status" value="1"/>
</dbReference>
<protein>
    <recommendedName>
        <fullName evidence="6">Dipeptidyl-peptidase</fullName>
        <ecNumber evidence="6">3.4.14.-</ecNumber>
    </recommendedName>
</protein>
<evidence type="ECO:0000313" key="7">
    <source>
        <dbReference type="EMBL" id="RUO26840.1"/>
    </source>
</evidence>
<sequence>MRYVIWAIGSLFSLLMNQATANEGLWTSQQRPELAASLPLHSVMQAGSCSAALISAHGLLLTNYHCLLDSLPYLFSAEPDIFDEGYLAGTTESELALPADFYVSRTLSQRDVTDIVNEAVGDRLRGRARFNRYLQTRDHLVAECEREAGVVCRLVEFNDGLSYQLIREQRFDDVRLVYVPAAEIGYYGGERDNWQWPRHAGDFALLRLYVGESGLSSEPAATNRPYQPERFIALSETPLRAGDALVAAGYPGITQRYRSPSQLSYQFAHYYPSALQYLEQWQQLIKGLSPSGSERRIQYAPLLQRLSNRSKNYQAMLSGYENEQVLLQRDAEHQQIKNWIAQQPNRGDYEEALTLMDELLAEQSHFQAQQLWLSFFDQLQLPRIGRHLYRLAYEKQRPPEQRTGGFQPRDMQTMRNVMSSQASQFDSRVEAQLLAQLLVRHMELPEEQQLKSVNDFFRLSEEPTQLELEQQVKKLYSNSQLDHVPIRLYWMQRDLKHLQRSSDPWLVFAAESYQERVQLGLREREWRGQHQFANGKYMLAVKNWHESQDFSFSYNANRTLRMSQGSVMQAPAFTSLNTLLQQAEPPSQIPEQQKELIQQQDWGCYADAELQSVPVNFLSNLDATGGSSGAATFNQNAELVGLIFDSTAESVINDWHYSEAKQGSIHVDIRYLLWTLDKLEGGSHLLKELGWPWQDFRGECRGVTIPDPAPVAGIDPDPAG</sequence>
<dbReference type="AlphaFoldDB" id="A0A432W9K8"/>
<evidence type="ECO:0000256" key="5">
    <source>
        <dbReference type="ARBA" id="ARBA00022801"/>
    </source>
</evidence>
<feature type="chain" id="PRO_5023022050" description="Dipeptidyl-peptidase" evidence="6">
    <location>
        <begin position="22"/>
        <end position="720"/>
    </location>
</feature>
<feature type="signal peptide" evidence="6">
    <location>
        <begin position="1"/>
        <end position="21"/>
    </location>
</feature>
<comment type="function">
    <text evidence="6">Catalyzes the removal of dipeptides from the N-terminus of oligopeptides.</text>
</comment>
<dbReference type="Proteomes" id="UP000288293">
    <property type="component" value="Unassembled WGS sequence"/>
</dbReference>
<dbReference type="SUPFAM" id="SSF50494">
    <property type="entry name" value="Trypsin-like serine proteases"/>
    <property type="match status" value="1"/>
</dbReference>
<dbReference type="EC" id="3.4.14.-" evidence="6"/>
<reference evidence="7 8" key="1">
    <citation type="journal article" date="2011" name="Front. Microbiol.">
        <title>Genomic signatures of strain selection and enhancement in Bacillus atrophaeus var. globigii, a historical biowarfare simulant.</title>
        <authorList>
            <person name="Gibbons H.S."/>
            <person name="Broomall S.M."/>
            <person name="McNew L.A."/>
            <person name="Daligault H."/>
            <person name="Chapman C."/>
            <person name="Bruce D."/>
            <person name="Karavis M."/>
            <person name="Krepps M."/>
            <person name="McGregor P.A."/>
            <person name="Hong C."/>
            <person name="Park K.H."/>
            <person name="Akmal A."/>
            <person name="Feldman A."/>
            <person name="Lin J.S."/>
            <person name="Chang W.E."/>
            <person name="Higgs B.W."/>
            <person name="Demirev P."/>
            <person name="Lindquist J."/>
            <person name="Liem A."/>
            <person name="Fochler E."/>
            <person name="Read T.D."/>
            <person name="Tapia R."/>
            <person name="Johnson S."/>
            <person name="Bishop-Lilly K.A."/>
            <person name="Detter C."/>
            <person name="Han C."/>
            <person name="Sozhamannan S."/>
            <person name="Rosenzweig C.N."/>
            <person name="Skowronski E.W."/>
        </authorList>
    </citation>
    <scope>NUCLEOTIDE SEQUENCE [LARGE SCALE GENOMIC DNA]</scope>
    <source>
        <strain evidence="7 8">MLST1</strain>
    </source>
</reference>
<dbReference type="OrthoDB" id="9805367at2"/>